<evidence type="ECO:0000256" key="4">
    <source>
        <dbReference type="ARBA" id="ARBA00022803"/>
    </source>
</evidence>
<dbReference type="PANTHER" id="PTHR16263:SF4">
    <property type="entry name" value="TETRATRICOPEPTIDE REPEAT PROTEIN 38"/>
    <property type="match status" value="1"/>
</dbReference>
<comment type="similarity">
    <text evidence="1">Belongs to the TTC38 family.</text>
</comment>
<proteinExistence type="inferred from homology"/>
<dbReference type="Gene3D" id="1.25.40.10">
    <property type="entry name" value="Tetratricopeptide repeat domain"/>
    <property type="match status" value="1"/>
</dbReference>
<dbReference type="SUPFAM" id="SSF48452">
    <property type="entry name" value="TPR-like"/>
    <property type="match status" value="1"/>
</dbReference>
<evidence type="ECO:0000313" key="7">
    <source>
        <dbReference type="Proteomes" id="UP001501771"/>
    </source>
</evidence>
<dbReference type="EMBL" id="BAAAQR010000011">
    <property type="protein sequence ID" value="GAA2151226.1"/>
    <property type="molecule type" value="Genomic_DNA"/>
</dbReference>
<name>A0ABP5LPB5_9ACTN</name>
<keyword evidence="7" id="KW-1185">Reference proteome</keyword>
<keyword evidence="3" id="KW-0677">Repeat</keyword>
<evidence type="ECO:0000313" key="6">
    <source>
        <dbReference type="EMBL" id="GAA2151226.1"/>
    </source>
</evidence>
<organism evidence="6 7">
    <name type="scientific">Nocardioides koreensis</name>
    <dbReference type="NCBI Taxonomy" id="433651"/>
    <lineage>
        <taxon>Bacteria</taxon>
        <taxon>Bacillati</taxon>
        <taxon>Actinomycetota</taxon>
        <taxon>Actinomycetes</taxon>
        <taxon>Propionibacteriales</taxon>
        <taxon>Nocardioidaceae</taxon>
        <taxon>Nocardioides</taxon>
    </lineage>
</organism>
<evidence type="ECO:0000256" key="3">
    <source>
        <dbReference type="ARBA" id="ARBA00022737"/>
    </source>
</evidence>
<dbReference type="PANTHER" id="PTHR16263">
    <property type="entry name" value="TETRATRICOPEPTIDE REPEAT PROTEIN 38"/>
    <property type="match status" value="1"/>
</dbReference>
<accession>A0ABP5LPB5</accession>
<gene>
    <name evidence="6" type="ORF">GCM10009844_33120</name>
</gene>
<sequence length="453" mass="48604">MTYSSLVPTDSYGYRLTTSSEAAAAYNRGIGHLLRLRTGAVEALATSVALDPTFALGHAALALLGHEMCAPVDLRARLDHAALHAARASDRERSHVAAITSHVRGSSAPLVRHLAAYPRDALLLTTAVPTIAFAGVTEVPAEGWVLVERAIPAYGDDWWFAGLLAFVRQEQRRFDEAMSLACRSLAREPDAGHSAHARAHAHYETGDHEAGLSWMDGWVTGAGAGSGSRSHFSWHAAMHELSLGDLDAVRRRYDAQLRPVPGLGCRTLVDSGSLLFRWGLTPGAVDVPGIEDVATVVGREVLEAPATPFLAMHAAVTLLALDDGPALARLAVRAERHPQPTQREVVAPLVRALALMRAEHCSQAADALAALTGALPRLGGSDAQREIIEETRIAALLRAGRLADARAVLDVRLDRRRSPRDEAWRRSCSAPDDSQSGQAHLAALDGHRDLLER</sequence>
<evidence type="ECO:0000256" key="1">
    <source>
        <dbReference type="ARBA" id="ARBA00005857"/>
    </source>
</evidence>
<dbReference type="InterPro" id="IPR033891">
    <property type="entry name" value="TTC38"/>
</dbReference>
<keyword evidence="4" id="KW-0802">TPR repeat</keyword>
<comment type="caution">
    <text evidence="6">The sequence shown here is derived from an EMBL/GenBank/DDBJ whole genome shotgun (WGS) entry which is preliminary data.</text>
</comment>
<evidence type="ECO:0000256" key="5">
    <source>
        <dbReference type="SAM" id="MobiDB-lite"/>
    </source>
</evidence>
<dbReference type="InterPro" id="IPR011990">
    <property type="entry name" value="TPR-like_helical_dom_sf"/>
</dbReference>
<evidence type="ECO:0000256" key="2">
    <source>
        <dbReference type="ARBA" id="ARBA00019992"/>
    </source>
</evidence>
<reference evidence="7" key="1">
    <citation type="journal article" date="2019" name="Int. J. Syst. Evol. Microbiol.">
        <title>The Global Catalogue of Microorganisms (GCM) 10K type strain sequencing project: providing services to taxonomists for standard genome sequencing and annotation.</title>
        <authorList>
            <consortium name="The Broad Institute Genomics Platform"/>
            <consortium name="The Broad Institute Genome Sequencing Center for Infectious Disease"/>
            <person name="Wu L."/>
            <person name="Ma J."/>
        </authorList>
    </citation>
    <scope>NUCLEOTIDE SEQUENCE [LARGE SCALE GENOMIC DNA]</scope>
    <source>
        <strain evidence="7">JCM 16022</strain>
    </source>
</reference>
<protein>
    <recommendedName>
        <fullName evidence="2">Tetratricopeptide repeat protein 38</fullName>
    </recommendedName>
</protein>
<dbReference type="Proteomes" id="UP001501771">
    <property type="component" value="Unassembled WGS sequence"/>
</dbReference>
<feature type="region of interest" description="Disordered" evidence="5">
    <location>
        <begin position="420"/>
        <end position="440"/>
    </location>
</feature>